<dbReference type="GO" id="GO:0008483">
    <property type="term" value="F:transaminase activity"/>
    <property type="evidence" value="ECO:0007669"/>
    <property type="project" value="UniProtKB-KW"/>
</dbReference>
<dbReference type="Pfam" id="PF00155">
    <property type="entry name" value="Aminotran_1_2"/>
    <property type="match status" value="1"/>
</dbReference>
<dbReference type="GO" id="GO:0006520">
    <property type="term" value="P:amino acid metabolic process"/>
    <property type="evidence" value="ECO:0007669"/>
    <property type="project" value="InterPro"/>
</dbReference>
<dbReference type="AlphaFoldDB" id="A0A0U4WTJ2"/>
<protein>
    <recommendedName>
        <fullName evidence="6">Aminotransferase</fullName>
        <ecNumber evidence="6">2.6.1.-</ecNumber>
    </recommendedName>
</protein>
<dbReference type="Proteomes" id="UP000067698">
    <property type="component" value="Chromosome"/>
</dbReference>
<dbReference type="OrthoDB" id="9802328at2"/>
<proteinExistence type="inferred from homology"/>
<evidence type="ECO:0000313" key="10">
    <source>
        <dbReference type="Proteomes" id="UP000067698"/>
    </source>
</evidence>
<dbReference type="EMBL" id="CP114063">
    <property type="protein sequence ID" value="WAT25178.1"/>
    <property type="molecule type" value="Genomic_DNA"/>
</dbReference>
<evidence type="ECO:0000313" key="8">
    <source>
        <dbReference type="EMBL" id="AMB98131.1"/>
    </source>
</evidence>
<dbReference type="CDD" id="cd00609">
    <property type="entry name" value="AAT_like"/>
    <property type="match status" value="1"/>
</dbReference>
<feature type="domain" description="Aminotransferase class I/classII large" evidence="7">
    <location>
        <begin position="31"/>
        <end position="388"/>
    </location>
</feature>
<comment type="cofactor">
    <cofactor evidence="1 6">
        <name>pyridoxal 5'-phosphate</name>
        <dbReference type="ChEBI" id="CHEBI:597326"/>
    </cofactor>
</comment>
<evidence type="ECO:0000256" key="6">
    <source>
        <dbReference type="RuleBase" id="RU000481"/>
    </source>
</evidence>
<reference evidence="9" key="3">
    <citation type="submission" date="2022-12" db="EMBL/GenBank/DDBJ databases">
        <title>Whole genome sequence analysis of a duck derived balloon bacteium Aerococcus urinaeequi henan2020.</title>
        <authorList>
            <person name="Zhang H."/>
            <person name="Qiao H.X."/>
            <person name="Bian C.Z."/>
            <person name="Shu J.C."/>
        </authorList>
    </citation>
    <scope>NUCLEOTIDE SEQUENCE</scope>
    <source>
        <strain evidence="9">2020-HN-1</strain>
    </source>
</reference>
<dbReference type="FunFam" id="3.40.640.10:FF:000033">
    <property type="entry name" value="Aspartate aminotransferase"/>
    <property type="match status" value="1"/>
</dbReference>
<dbReference type="KEGG" id="aui:APT62_06280"/>
<dbReference type="EC" id="2.6.1.-" evidence="6"/>
<dbReference type="InterPro" id="IPR004838">
    <property type="entry name" value="NHTrfase_class1_PyrdxlP-BS"/>
</dbReference>
<dbReference type="PANTHER" id="PTHR46383">
    <property type="entry name" value="ASPARTATE AMINOTRANSFERASE"/>
    <property type="match status" value="1"/>
</dbReference>
<sequence>MELANRIKKMQGSQTSAAAAKARALQAQGIDVISLAVGEPDFNTPNYILEQVKEDMSAGRGHHYTDSTGITALKQAIIDYHAEYDKVNYTLDQVFIADGAKMVLYYTFQSLLNEGDEVLIPAPYWVSYVDQVKMADGVPVIFETSSSDNFRITPELLDQHVTDKTKLLVLNTPSNPTGAIMSEEDARAVAQYCLDHNILVVADEIYYRLVYNGHQSQSIAAISPEVKENTIVINGFSKAYAMTGWRLGYALADNKYVGAFAKLASQINSNPAGISQFAALAALTGPREEAVEAMRKEFENRLNAAYEEVLTIPGFRLDFKPQGAFYLFPDATETARLCGYESVTDLANAFIDEAHVVGVPGVAFGKADHIRFSYATNEETFAEAMKRIREFVQGKMAK</sequence>
<dbReference type="InterPro" id="IPR050596">
    <property type="entry name" value="AspAT/PAT-like"/>
</dbReference>
<dbReference type="GO" id="GO:0030170">
    <property type="term" value="F:pyridoxal phosphate binding"/>
    <property type="evidence" value="ECO:0007669"/>
    <property type="project" value="InterPro"/>
</dbReference>
<dbReference type="Proteomes" id="UP001164714">
    <property type="component" value="Chromosome"/>
</dbReference>
<organism evidence="8 10">
    <name type="scientific">Aerococcus urinaeequi</name>
    <dbReference type="NCBI Taxonomy" id="51665"/>
    <lineage>
        <taxon>Bacteria</taxon>
        <taxon>Bacillati</taxon>
        <taxon>Bacillota</taxon>
        <taxon>Bacilli</taxon>
        <taxon>Lactobacillales</taxon>
        <taxon>Aerococcaceae</taxon>
        <taxon>Aerococcus</taxon>
    </lineage>
</organism>
<name>A0A0U4WTJ2_9LACT</name>
<dbReference type="InterPro" id="IPR004839">
    <property type="entry name" value="Aminotransferase_I/II_large"/>
</dbReference>
<reference evidence="10" key="2">
    <citation type="submission" date="2016-01" db="EMBL/GenBank/DDBJ databases">
        <title>Six Aerococcus type strain genome sequencing and assembly using PacBio and Illumina Hiseq.</title>
        <authorList>
            <person name="Carkaci D."/>
            <person name="Dargis R."/>
            <person name="Nielsen X.C."/>
            <person name="Skovgaard O."/>
            <person name="Fuursted K."/>
            <person name="Christensen J.J."/>
        </authorList>
    </citation>
    <scope>NUCLEOTIDE SEQUENCE [LARGE SCALE GENOMIC DNA]</scope>
    <source>
        <strain evidence="10">CCUG28094</strain>
    </source>
</reference>
<evidence type="ECO:0000313" key="9">
    <source>
        <dbReference type="EMBL" id="WAT25178.1"/>
    </source>
</evidence>
<reference evidence="8 10" key="1">
    <citation type="journal article" date="2016" name="Genome Announc.">
        <title>Complete Genome Sequences of Aerococcus christensenii CCUG 28831T, Aerococcus sanguinicola CCUG 43001T, Aerococcus urinae CCUG 36881T, Aerococcus urinaeequi CCUG 28094T, Aerococcus urinaehominis CCUG 42038 BT, and Aerococcus viridans CCUG 4311T.</title>
        <authorList>
            <person name="Carkaci D."/>
            <person name="Dargis R."/>
            <person name="Nielsen X.C."/>
            <person name="Skovgaard O."/>
            <person name="Fuursted K."/>
            <person name="Christensen J.J."/>
        </authorList>
    </citation>
    <scope>NUCLEOTIDE SEQUENCE [LARGE SCALE GENOMIC DNA]</scope>
    <source>
        <strain evidence="8 10">CCUG28094</strain>
    </source>
</reference>
<evidence type="ECO:0000256" key="5">
    <source>
        <dbReference type="ARBA" id="ARBA00022898"/>
    </source>
</evidence>
<dbReference type="GeneID" id="92867452"/>
<dbReference type="InterPro" id="IPR015424">
    <property type="entry name" value="PyrdxlP-dep_Trfase"/>
</dbReference>
<evidence type="ECO:0000256" key="4">
    <source>
        <dbReference type="ARBA" id="ARBA00022679"/>
    </source>
</evidence>
<dbReference type="InterPro" id="IPR015421">
    <property type="entry name" value="PyrdxlP-dep_Trfase_major"/>
</dbReference>
<evidence type="ECO:0000256" key="3">
    <source>
        <dbReference type="ARBA" id="ARBA00022576"/>
    </source>
</evidence>
<evidence type="ECO:0000259" key="7">
    <source>
        <dbReference type="Pfam" id="PF00155"/>
    </source>
</evidence>
<dbReference type="InterPro" id="IPR015422">
    <property type="entry name" value="PyrdxlP-dep_Trfase_small"/>
</dbReference>
<dbReference type="RefSeq" id="WP_026465322.1">
    <property type="nucleotide sequence ID" value="NZ_CP013988.1"/>
</dbReference>
<dbReference type="EMBL" id="CP014162">
    <property type="protein sequence ID" value="AMB98131.1"/>
    <property type="molecule type" value="Genomic_DNA"/>
</dbReference>
<comment type="similarity">
    <text evidence="2 6">Belongs to the class-I pyridoxal-phosphate-dependent aminotransferase family.</text>
</comment>
<dbReference type="Gene3D" id="3.40.640.10">
    <property type="entry name" value="Type I PLP-dependent aspartate aminotransferase-like (Major domain)"/>
    <property type="match status" value="1"/>
</dbReference>
<dbReference type="SUPFAM" id="SSF53383">
    <property type="entry name" value="PLP-dependent transferases"/>
    <property type="match status" value="1"/>
</dbReference>
<dbReference type="PANTHER" id="PTHR46383:SF1">
    <property type="entry name" value="ASPARTATE AMINOTRANSFERASE"/>
    <property type="match status" value="1"/>
</dbReference>
<accession>A0A0U4WTJ2</accession>
<dbReference type="PROSITE" id="PS00105">
    <property type="entry name" value="AA_TRANSFER_CLASS_1"/>
    <property type="match status" value="1"/>
</dbReference>
<keyword evidence="5" id="KW-0663">Pyridoxal phosphate</keyword>
<evidence type="ECO:0000256" key="1">
    <source>
        <dbReference type="ARBA" id="ARBA00001933"/>
    </source>
</evidence>
<keyword evidence="4 6" id="KW-0808">Transferase</keyword>
<keyword evidence="3 6" id="KW-0032">Aminotransferase</keyword>
<dbReference type="Gene3D" id="3.90.1150.10">
    <property type="entry name" value="Aspartate Aminotransferase, domain 1"/>
    <property type="match status" value="1"/>
</dbReference>
<gene>
    <name evidence="8" type="ORF">AWM74_07750</name>
    <name evidence="9" type="ORF">OZ415_03570</name>
</gene>
<evidence type="ECO:0000256" key="2">
    <source>
        <dbReference type="ARBA" id="ARBA00007441"/>
    </source>
</evidence>